<feature type="domain" description="ABC3 transporter permease C-terminal" evidence="7">
    <location>
        <begin position="558"/>
        <end position="666"/>
    </location>
</feature>
<evidence type="ECO:0000259" key="7">
    <source>
        <dbReference type="Pfam" id="PF02687"/>
    </source>
</evidence>
<comment type="subcellular location">
    <subcellularLocation>
        <location evidence="1 6">Cell membrane</location>
        <topology evidence="1 6">Multi-pass membrane protein</topology>
    </subcellularLocation>
</comment>
<evidence type="ECO:0000313" key="9">
    <source>
        <dbReference type="Proteomes" id="UP000191056"/>
    </source>
</evidence>
<feature type="transmembrane region" description="Helical" evidence="6">
    <location>
        <begin position="547"/>
        <end position="572"/>
    </location>
</feature>
<dbReference type="PANTHER" id="PTHR46795">
    <property type="entry name" value="ABC TRANSPORTER PERMEASE-RELATED-RELATED"/>
    <property type="match status" value="1"/>
</dbReference>
<comment type="caution">
    <text evidence="8">The sequence shown here is derived from an EMBL/GenBank/DDBJ whole genome shotgun (WGS) entry which is preliminary data.</text>
</comment>
<protein>
    <submittedName>
        <fullName evidence="8">Bacitracin export permease protein BceB</fullName>
    </submittedName>
</protein>
<dbReference type="GO" id="GO:0005886">
    <property type="term" value="C:plasma membrane"/>
    <property type="evidence" value="ECO:0007669"/>
    <property type="project" value="UniProtKB-SubCell"/>
</dbReference>
<sequence>MYFKIALNNVKKSFKDYTIYFLTLTFAVCIFYSFNSIGSQSVMADMNAGQTEYVKTMERLISVISVGVSVILGGLIIYATKFLISKRKKEFGIYMVLGMGKRKMSKILFFETLFIGIISLIAGLLLGMLFAQILSIFTAKLFAIQMTKYSFVISTSAILKTILYFGIMYLLVMIFNVIIVSRYKLIDLICADRKNERVKIRNTYIAATMLILSLAILGYAYYLVNLAGLDFYDTRFKASIVLGIVGTAFFFYGIASVMFLLLQRNKSLYLNGLNIFSIRQISSKFNTNFISMTIICLMLFVTIGTLSTGLGVKNSLEGTLKNQTPFDASFQAVDDNNKKVSIMDALKQLDYNLEGNAEYVIFEQYQYNMSTKNLLDEYATTNEDKQIINLKVFEKTNMIKLSEYNDIRKLKGKPSVNLQYNEIIVSSNYEPLKGILKSFVEKEKTINIADKEYKIKDGEIETEALTTSPTSDNIFNLIVPDDLVKGLEVSDETINLNFVGDNREESKKELTAILSNFAFDNNSAYKNLNFIIHGCTREMAYDMSRGLSAMILFIAIYMGIVFLLSSAAVLAIQQLSQCNDSLERYRSLRKIGATRSMINRSIFKQVSIFFILPLALSIVHSYVGIKVVNQYLVALGAGNKLEPIIITALMMVVVYGGYLYATYVSYRNITDSEYN</sequence>
<evidence type="ECO:0000256" key="3">
    <source>
        <dbReference type="ARBA" id="ARBA00022692"/>
    </source>
</evidence>
<feature type="transmembrane region" description="Helical" evidence="6">
    <location>
        <begin position="204"/>
        <end position="224"/>
    </location>
</feature>
<evidence type="ECO:0000256" key="2">
    <source>
        <dbReference type="ARBA" id="ARBA00022475"/>
    </source>
</evidence>
<dbReference type="InterPro" id="IPR003838">
    <property type="entry name" value="ABC3_permease_C"/>
</dbReference>
<reference evidence="8 9" key="1">
    <citation type="submission" date="2017-03" db="EMBL/GenBank/DDBJ databases">
        <title>Genome sequence of Clostridium chromiireducens DSM 23318.</title>
        <authorList>
            <person name="Poehlein A."/>
            <person name="Daniel R."/>
        </authorList>
    </citation>
    <scope>NUCLEOTIDE SEQUENCE [LARGE SCALE GENOMIC DNA]</scope>
    <source>
        <strain evidence="8 9">DSM 23318</strain>
    </source>
</reference>
<evidence type="ECO:0000256" key="5">
    <source>
        <dbReference type="ARBA" id="ARBA00023136"/>
    </source>
</evidence>
<dbReference type="GO" id="GO:0055085">
    <property type="term" value="P:transmembrane transport"/>
    <property type="evidence" value="ECO:0007669"/>
    <property type="project" value="UniProtKB-UniRule"/>
</dbReference>
<gene>
    <name evidence="8" type="primary">bceB</name>
    <name evidence="8" type="ORF">CLCHR_25830</name>
</gene>
<feature type="domain" description="ABC3 transporter permease C-terminal" evidence="7">
    <location>
        <begin position="63"/>
        <end position="181"/>
    </location>
</feature>
<feature type="transmembrane region" description="Helical" evidence="6">
    <location>
        <begin position="606"/>
        <end position="625"/>
    </location>
</feature>
<keyword evidence="5 6" id="KW-0472">Membrane</keyword>
<keyword evidence="2 6" id="KW-1003">Cell membrane</keyword>
<dbReference type="Pfam" id="PF02687">
    <property type="entry name" value="FtsX"/>
    <property type="match status" value="2"/>
</dbReference>
<evidence type="ECO:0000313" key="8">
    <source>
        <dbReference type="EMBL" id="OPJ61258.1"/>
    </source>
</evidence>
<feature type="transmembrane region" description="Helical" evidence="6">
    <location>
        <begin position="645"/>
        <end position="666"/>
    </location>
</feature>
<proteinExistence type="inferred from homology"/>
<feature type="transmembrane region" description="Helical" evidence="6">
    <location>
        <begin position="157"/>
        <end position="183"/>
    </location>
</feature>
<keyword evidence="3 6" id="KW-0812">Transmembrane</keyword>
<feature type="transmembrane region" description="Helical" evidence="6">
    <location>
        <begin position="20"/>
        <end position="40"/>
    </location>
</feature>
<keyword evidence="9" id="KW-1185">Reference proteome</keyword>
<keyword evidence="6" id="KW-0813">Transport</keyword>
<evidence type="ECO:0000256" key="6">
    <source>
        <dbReference type="PIRNR" id="PIRNR018968"/>
    </source>
</evidence>
<keyword evidence="4 6" id="KW-1133">Transmembrane helix</keyword>
<comment type="similarity">
    <text evidence="6">Belongs to the ABC-4 integral membrane protein family.</text>
</comment>
<dbReference type="PIRSF" id="PIRSF018968">
    <property type="entry name" value="ABC_permease_BceB"/>
    <property type="match status" value="1"/>
</dbReference>
<feature type="transmembrane region" description="Helical" evidence="6">
    <location>
        <begin position="108"/>
        <end position="137"/>
    </location>
</feature>
<name>A0A1V4IMJ8_9CLOT</name>
<dbReference type="Proteomes" id="UP000191056">
    <property type="component" value="Unassembled WGS sequence"/>
</dbReference>
<dbReference type="PANTHER" id="PTHR46795:SF3">
    <property type="entry name" value="ABC TRANSPORTER PERMEASE"/>
    <property type="match status" value="1"/>
</dbReference>
<organism evidence="8 9">
    <name type="scientific">Clostridium chromiireducens</name>
    <dbReference type="NCBI Taxonomy" id="225345"/>
    <lineage>
        <taxon>Bacteria</taxon>
        <taxon>Bacillati</taxon>
        <taxon>Bacillota</taxon>
        <taxon>Clostridia</taxon>
        <taxon>Eubacteriales</taxon>
        <taxon>Clostridiaceae</taxon>
        <taxon>Clostridium</taxon>
    </lineage>
</organism>
<dbReference type="RefSeq" id="WP_079440201.1">
    <property type="nucleotide sequence ID" value="NZ_MZGT01000032.1"/>
</dbReference>
<dbReference type="EMBL" id="MZGT01000032">
    <property type="protein sequence ID" value="OPJ61258.1"/>
    <property type="molecule type" value="Genomic_DNA"/>
</dbReference>
<dbReference type="InterPro" id="IPR027022">
    <property type="entry name" value="ABC_permease_BceB-typ"/>
</dbReference>
<feature type="transmembrane region" description="Helical" evidence="6">
    <location>
        <begin position="236"/>
        <end position="262"/>
    </location>
</feature>
<evidence type="ECO:0000256" key="4">
    <source>
        <dbReference type="ARBA" id="ARBA00022989"/>
    </source>
</evidence>
<feature type="transmembrane region" description="Helical" evidence="6">
    <location>
        <begin position="289"/>
        <end position="312"/>
    </location>
</feature>
<dbReference type="OrthoDB" id="9781780at2"/>
<dbReference type="InterPro" id="IPR052536">
    <property type="entry name" value="ABC-4_Integral_Memb_Prot"/>
</dbReference>
<feature type="transmembrane region" description="Helical" evidence="6">
    <location>
        <begin position="60"/>
        <end position="79"/>
    </location>
</feature>
<accession>A0A1V4IMJ8</accession>
<dbReference type="AlphaFoldDB" id="A0A1V4IMJ8"/>
<dbReference type="STRING" id="225345.CLCHR_25830"/>
<evidence type="ECO:0000256" key="1">
    <source>
        <dbReference type="ARBA" id="ARBA00004651"/>
    </source>
</evidence>